<keyword evidence="1" id="KW-1133">Transmembrane helix</keyword>
<evidence type="ECO:0000313" key="2">
    <source>
        <dbReference type="EMBL" id="KPM49510.1"/>
    </source>
</evidence>
<accession>A0A0P7CA76</accession>
<keyword evidence="1" id="KW-0472">Membrane</keyword>
<organism evidence="2 3">
    <name type="scientific">Jiulongibacter sediminis</name>
    <dbReference type="NCBI Taxonomy" id="1605367"/>
    <lineage>
        <taxon>Bacteria</taxon>
        <taxon>Pseudomonadati</taxon>
        <taxon>Bacteroidota</taxon>
        <taxon>Cytophagia</taxon>
        <taxon>Cytophagales</taxon>
        <taxon>Leadbetterellaceae</taxon>
        <taxon>Jiulongibacter</taxon>
    </lineage>
</organism>
<proteinExistence type="predicted"/>
<dbReference type="STRING" id="1605367.AFM12_02585"/>
<dbReference type="AlphaFoldDB" id="A0A0P7CA76"/>
<protein>
    <submittedName>
        <fullName evidence="2">Uncharacterized protein</fullName>
    </submittedName>
</protein>
<dbReference type="PATRIC" id="fig|1605367.3.peg.1861"/>
<gene>
    <name evidence="2" type="ORF">AFM12_02585</name>
</gene>
<dbReference type="EMBL" id="LGTQ01000005">
    <property type="protein sequence ID" value="KPM49510.1"/>
    <property type="molecule type" value="Genomic_DNA"/>
</dbReference>
<feature type="transmembrane region" description="Helical" evidence="1">
    <location>
        <begin position="43"/>
        <end position="60"/>
    </location>
</feature>
<evidence type="ECO:0000256" key="1">
    <source>
        <dbReference type="SAM" id="Phobius"/>
    </source>
</evidence>
<comment type="caution">
    <text evidence="2">The sequence shown here is derived from an EMBL/GenBank/DDBJ whole genome shotgun (WGS) entry which is preliminary data.</text>
</comment>
<evidence type="ECO:0000313" key="3">
    <source>
        <dbReference type="Proteomes" id="UP000050454"/>
    </source>
</evidence>
<keyword evidence="3" id="KW-1185">Reference proteome</keyword>
<sequence length="61" mass="6782">MIFLPAQVASPRIQTIIVAVVGVFALAFQVLLLRTSKEKTQSYILLGLTLIAMALMFLVYR</sequence>
<reference evidence="2 3" key="1">
    <citation type="submission" date="2015-07" db="EMBL/GenBank/DDBJ databases">
        <title>The draft genome sequence of Leadbetterella sp. JN14-9.</title>
        <authorList>
            <person name="Liu Y."/>
            <person name="Du J."/>
            <person name="Shao Z."/>
        </authorList>
    </citation>
    <scope>NUCLEOTIDE SEQUENCE [LARGE SCALE GENOMIC DNA]</scope>
    <source>
        <strain evidence="2 3">JN14-9</strain>
    </source>
</reference>
<dbReference type="Proteomes" id="UP000050454">
    <property type="component" value="Unassembled WGS sequence"/>
</dbReference>
<name>A0A0P7CA76_9BACT</name>
<keyword evidence="1" id="KW-0812">Transmembrane</keyword>
<feature type="transmembrane region" description="Helical" evidence="1">
    <location>
        <begin position="12"/>
        <end position="31"/>
    </location>
</feature>